<organism evidence="1 2">
    <name type="scientific">Trichobilharzia regenti</name>
    <name type="common">Nasal bird schistosome</name>
    <dbReference type="NCBI Taxonomy" id="157069"/>
    <lineage>
        <taxon>Eukaryota</taxon>
        <taxon>Metazoa</taxon>
        <taxon>Spiralia</taxon>
        <taxon>Lophotrochozoa</taxon>
        <taxon>Platyhelminthes</taxon>
        <taxon>Trematoda</taxon>
        <taxon>Digenea</taxon>
        <taxon>Strigeidida</taxon>
        <taxon>Schistosomatoidea</taxon>
        <taxon>Schistosomatidae</taxon>
        <taxon>Trichobilharzia</taxon>
    </lineage>
</organism>
<keyword evidence="1" id="KW-1185">Reference proteome</keyword>
<name>A0A183WMG1_TRIRE</name>
<dbReference type="Proteomes" id="UP000050795">
    <property type="component" value="Unassembled WGS sequence"/>
</dbReference>
<accession>A0A183WMG1</accession>
<evidence type="ECO:0000313" key="2">
    <source>
        <dbReference type="WBParaSite" id="TREG1_82140.1"/>
    </source>
</evidence>
<dbReference type="AlphaFoldDB" id="A0A183WMG1"/>
<dbReference type="OrthoDB" id="6272346at2759"/>
<proteinExistence type="predicted"/>
<protein>
    <submittedName>
        <fullName evidence="2">Spindle and centriole-associated protein 1</fullName>
    </submittedName>
</protein>
<dbReference type="WBParaSite" id="TREG1_82140.1">
    <property type="protein sequence ID" value="TREG1_82140.1"/>
    <property type="gene ID" value="TREG1_82140"/>
</dbReference>
<evidence type="ECO:0000313" key="1">
    <source>
        <dbReference type="Proteomes" id="UP000050795"/>
    </source>
</evidence>
<sequence length="266" mass="30898">MNVPSKESSVQLDYQKINDQLAKITEDLHELKSQLPSFYRFINIGGLKRNIKLLVNLCQTNESSLHNTTSGTNSRTDRMSAHFKLEDYNCLSVEQDSVSDTFHSGEIKHTPTVYSTCTVQTGDTPKWRKLCGRAKLSAVEQLIYNANQTLQVSMTPHNIRYGINSVCQEIYTLQILLENLKVLTQKLIDSQSRNEKSVDYEGVNKFLRSNTLKMRKIMLRLVEYVEKINNRRFIDRILLHLRRRSTASYFLYLIDQEKGEKAKWKI</sequence>
<reference evidence="1" key="1">
    <citation type="submission" date="2022-06" db="EMBL/GenBank/DDBJ databases">
        <authorList>
            <person name="Berger JAMES D."/>
            <person name="Berger JAMES D."/>
        </authorList>
    </citation>
    <scope>NUCLEOTIDE SEQUENCE [LARGE SCALE GENOMIC DNA]</scope>
</reference>
<reference evidence="2" key="2">
    <citation type="submission" date="2023-11" db="UniProtKB">
        <authorList>
            <consortium name="WormBaseParasite"/>
        </authorList>
    </citation>
    <scope>IDENTIFICATION</scope>
</reference>